<evidence type="ECO:0000256" key="7">
    <source>
        <dbReference type="ARBA" id="ARBA00023136"/>
    </source>
</evidence>
<comment type="caution">
    <text evidence="10">The sequence shown here is derived from an EMBL/GenBank/DDBJ whole genome shotgun (WGS) entry which is preliminary data.</text>
</comment>
<dbReference type="eggNOG" id="COG0581">
    <property type="taxonomic scope" value="Bacteria"/>
</dbReference>
<dbReference type="OrthoDB" id="9807065at2"/>
<evidence type="ECO:0000256" key="3">
    <source>
        <dbReference type="ARBA" id="ARBA00022448"/>
    </source>
</evidence>
<dbReference type="Gene3D" id="1.10.3720.10">
    <property type="entry name" value="MetI-like"/>
    <property type="match status" value="1"/>
</dbReference>
<dbReference type="PANTHER" id="PTHR43470:SF5">
    <property type="entry name" value="PHOSPHATE TRANSPORT SYSTEM PERMEASE PROTEIN PSTA"/>
    <property type="match status" value="1"/>
</dbReference>
<dbReference type="STRING" id="317619.GCA_000332315_02419"/>
<keyword evidence="5 8" id="KW-0812">Transmembrane</keyword>
<dbReference type="GO" id="GO:0005315">
    <property type="term" value="F:phosphate transmembrane transporter activity"/>
    <property type="evidence" value="ECO:0007669"/>
    <property type="project" value="InterPro"/>
</dbReference>
<dbReference type="GO" id="GO:0005886">
    <property type="term" value="C:plasma membrane"/>
    <property type="evidence" value="ECO:0007669"/>
    <property type="project" value="UniProtKB-SubCell"/>
</dbReference>
<feature type="transmembrane region" description="Helical" evidence="8">
    <location>
        <begin position="208"/>
        <end position="225"/>
    </location>
</feature>
<reference evidence="10" key="1">
    <citation type="submission" date="2012-04" db="EMBL/GenBank/DDBJ databases">
        <authorList>
            <person name="Borisov I.G."/>
            <person name="Ivanikova N.V."/>
            <person name="Pinevich A.V."/>
        </authorList>
    </citation>
    <scope>NUCLEOTIDE SEQUENCE</scope>
    <source>
        <strain evidence="10">CALU 1027</strain>
    </source>
</reference>
<evidence type="ECO:0000256" key="4">
    <source>
        <dbReference type="ARBA" id="ARBA00022475"/>
    </source>
</evidence>
<dbReference type="NCBIfam" id="TIGR00974">
    <property type="entry name" value="3a0107s02c"/>
    <property type="match status" value="1"/>
</dbReference>
<feature type="transmembrane region" description="Helical" evidence="8">
    <location>
        <begin position="297"/>
        <end position="318"/>
    </location>
</feature>
<dbReference type="GO" id="GO:0035435">
    <property type="term" value="P:phosphate ion transmembrane transport"/>
    <property type="evidence" value="ECO:0007669"/>
    <property type="project" value="InterPro"/>
</dbReference>
<dbReference type="InterPro" id="IPR035906">
    <property type="entry name" value="MetI-like_sf"/>
</dbReference>
<feature type="transmembrane region" description="Helical" evidence="8">
    <location>
        <begin position="131"/>
        <end position="148"/>
    </location>
</feature>
<evidence type="ECO:0000256" key="8">
    <source>
        <dbReference type="RuleBase" id="RU363043"/>
    </source>
</evidence>
<feature type="transmembrane region" description="Helical" evidence="8">
    <location>
        <begin position="160"/>
        <end position="179"/>
    </location>
</feature>
<dbReference type="PANTHER" id="PTHR43470">
    <property type="entry name" value="PHOSPHATE TRANSPORT SYSTEM PERMEASE PROTEIN PSTA-RELATED"/>
    <property type="match status" value="1"/>
</dbReference>
<comment type="similarity">
    <text evidence="2 8">Belongs to the binding-protein-dependent transport system permease family. CysTW subfamily.</text>
</comment>
<keyword evidence="3" id="KW-0813">Transport</keyword>
<evidence type="ECO:0000256" key="1">
    <source>
        <dbReference type="ARBA" id="ARBA00004651"/>
    </source>
</evidence>
<dbReference type="SUPFAM" id="SSF161098">
    <property type="entry name" value="MetI-like"/>
    <property type="match status" value="1"/>
</dbReference>
<proteinExistence type="inferred from homology"/>
<dbReference type="InterPro" id="IPR000515">
    <property type="entry name" value="MetI-like"/>
</dbReference>
<protein>
    <recommendedName>
        <fullName evidence="8">Phosphate transport system permease protein PstA</fullName>
    </recommendedName>
</protein>
<evidence type="ECO:0000313" key="11">
    <source>
        <dbReference type="Proteomes" id="UP000034681"/>
    </source>
</evidence>
<evidence type="ECO:0000256" key="2">
    <source>
        <dbReference type="ARBA" id="ARBA00007069"/>
    </source>
</evidence>
<feature type="transmembrane region" description="Helical" evidence="8">
    <location>
        <begin position="232"/>
        <end position="250"/>
    </location>
</feature>
<dbReference type="EMBL" id="AJTX02000006">
    <property type="protein sequence ID" value="KKI99273.1"/>
    <property type="molecule type" value="Genomic_DNA"/>
</dbReference>
<dbReference type="RefSeq" id="WP_017712792.1">
    <property type="nucleotide sequence ID" value="NZ_KB235937.1"/>
</dbReference>
<keyword evidence="11" id="KW-1185">Reference proteome</keyword>
<sequence length="326" mass="35546">MTTQQSPSSPLSPLESQNLFKPNLKGRYRKDWIFQALTWAAVAFAVTVLAVLIFDTLIDALPRLEWSFLTSFPSRKPEQAGIYAALTGTVWVMIIVALISFPLGVGAGIYLEEFATDNWITRIIEINISNLAGVPSIIYGLLGLAAFVRLMEPITGGRSVLAGALTLILLILPVIIVSTRESLRAVPESLRLAGFALGSTRWQVVREHVLPMALPGVLTGMILALSRAIGETAPLITIGALTFVPFVPQLPLAQWFQNPVEAAQVFWGEGIQSPFTVLPIQVYNWVSRPQKGFHTDAAAGIIVLLVVLLAMNSIAIVLRDKLQKTR</sequence>
<evidence type="ECO:0000259" key="9">
    <source>
        <dbReference type="PROSITE" id="PS50928"/>
    </source>
</evidence>
<keyword evidence="4 8" id="KW-1003">Cell membrane</keyword>
<accession>A0A0M2PX77</accession>
<dbReference type="Pfam" id="PF00528">
    <property type="entry name" value="BPD_transp_1"/>
    <property type="match status" value="1"/>
</dbReference>
<evidence type="ECO:0000256" key="6">
    <source>
        <dbReference type="ARBA" id="ARBA00022989"/>
    </source>
</evidence>
<comment type="subcellular location">
    <subcellularLocation>
        <location evidence="1 8">Cell membrane</location>
        <topology evidence="1 8">Multi-pass membrane protein</topology>
    </subcellularLocation>
</comment>
<name>A0A0M2PX77_PROHO</name>
<dbReference type="AlphaFoldDB" id="A0A0M2PX77"/>
<keyword evidence="7 8" id="KW-0472">Membrane</keyword>
<evidence type="ECO:0000256" key="5">
    <source>
        <dbReference type="ARBA" id="ARBA00022692"/>
    </source>
</evidence>
<feature type="transmembrane region" description="Helical" evidence="8">
    <location>
        <begin position="82"/>
        <end position="111"/>
    </location>
</feature>
<dbReference type="PROSITE" id="PS50928">
    <property type="entry name" value="ABC_TM1"/>
    <property type="match status" value="1"/>
</dbReference>
<feature type="transmembrane region" description="Helical" evidence="8">
    <location>
        <begin position="32"/>
        <end position="61"/>
    </location>
</feature>
<dbReference type="Proteomes" id="UP000034681">
    <property type="component" value="Unassembled WGS sequence"/>
</dbReference>
<evidence type="ECO:0000313" key="10">
    <source>
        <dbReference type="EMBL" id="KKI99273.1"/>
    </source>
</evidence>
<gene>
    <name evidence="10" type="ORF">PROH_16200</name>
</gene>
<organism evidence="10 11">
    <name type="scientific">Prochlorothrix hollandica PCC 9006 = CALU 1027</name>
    <dbReference type="NCBI Taxonomy" id="317619"/>
    <lineage>
        <taxon>Bacteria</taxon>
        <taxon>Bacillati</taxon>
        <taxon>Cyanobacteriota</taxon>
        <taxon>Cyanophyceae</taxon>
        <taxon>Prochlorotrichales</taxon>
        <taxon>Prochlorotrichaceae</taxon>
        <taxon>Prochlorothrix</taxon>
    </lineage>
</organism>
<feature type="domain" description="ABC transmembrane type-1" evidence="9">
    <location>
        <begin position="86"/>
        <end position="315"/>
    </location>
</feature>
<dbReference type="InterPro" id="IPR005672">
    <property type="entry name" value="Phosphate_PstA"/>
</dbReference>
<dbReference type="CDD" id="cd06261">
    <property type="entry name" value="TM_PBP2"/>
    <property type="match status" value="1"/>
</dbReference>
<keyword evidence="6 8" id="KW-1133">Transmembrane helix</keyword>